<name>A0A0H3KYC7_PANAA</name>
<dbReference type="Proteomes" id="UP000006690">
    <property type="component" value="Chromosome"/>
</dbReference>
<evidence type="ECO:0000313" key="2">
    <source>
        <dbReference type="Proteomes" id="UP000006690"/>
    </source>
</evidence>
<dbReference type="KEGG" id="paj:PAJ_1978"/>
<gene>
    <name evidence="1" type="ordered locus">PAJ_1978</name>
</gene>
<proteinExistence type="predicted"/>
<reference evidence="2" key="1">
    <citation type="journal article" date="2012" name="Appl. Microbiol. Biotechnol.">
        <title>The complete genome sequence of Pantoea ananatis AJ13355, an organism with great biotechnological potential.</title>
        <authorList>
            <person name="Hara Y."/>
            <person name="Kadotani N."/>
            <person name="Izui H."/>
            <person name="Katashkina J.I."/>
            <person name="Kuvaeva T.M."/>
            <person name="Andreeva I.G."/>
            <person name="Golubeva L.I."/>
            <person name="Malko D.B."/>
            <person name="Makeev V.J."/>
            <person name="Mashko S.V."/>
            <person name="Kozlov Y.I."/>
        </authorList>
    </citation>
    <scope>NUCLEOTIDE SEQUENCE [LARGE SCALE GENOMIC DNA]</scope>
    <source>
        <strain evidence="2">AJ13355</strain>
    </source>
</reference>
<organism evidence="1 2">
    <name type="scientific">Pantoea ananatis (strain AJ13355)</name>
    <dbReference type="NCBI Taxonomy" id="932677"/>
    <lineage>
        <taxon>Bacteria</taxon>
        <taxon>Pseudomonadati</taxon>
        <taxon>Pseudomonadota</taxon>
        <taxon>Gammaproteobacteria</taxon>
        <taxon>Enterobacterales</taxon>
        <taxon>Erwiniaceae</taxon>
        <taxon>Pantoea</taxon>
    </lineage>
</organism>
<dbReference type="AlphaFoldDB" id="A0A0H3KYC7"/>
<protein>
    <submittedName>
        <fullName evidence="1">Uncharacterized protein</fullName>
    </submittedName>
</protein>
<evidence type="ECO:0000313" key="1">
    <source>
        <dbReference type="EMBL" id="BAK12058.1"/>
    </source>
</evidence>
<dbReference type="EMBL" id="AP012032">
    <property type="protein sequence ID" value="BAK12058.1"/>
    <property type="molecule type" value="Genomic_DNA"/>
</dbReference>
<dbReference type="HOGENOM" id="CLU_989880_0_0_6"/>
<accession>A0A0H3KYC7</accession>
<sequence length="281" mass="30894">MVLCIHDLLAGEHKDAVAAIVELQPGKGHIGILFHHVHHAVAHFANQHALLAQVARRAGKNAAHQFKAIAARRQPQFGFMLILARQIVHIFRIDIGRIRHDQVVLHRREFAEQIGADRCDVVNQAVLFNILLGDRQRIVGNIHCIHFCVRKGIGAGNRNTAAAGAHVQNMSRFVRDQTGKAVFNQFPNGRTGNQNPFINVKLMAAEPGFIREIGDRNALVHAANDALNNAMAFAGRKARVTHVFRDIQGQPQRGQDQLDSFVPGVICAVSVPDSGSRKAAH</sequence>